<sequence length="59" mass="6129">MSIADLSMGMSQASLQNAVSISVLNMTMDTAANQLTAMTEVLDNLAVDPNLGSNIDVTV</sequence>
<dbReference type="Pfam" id="PF14070">
    <property type="entry name" value="YjfB_motility"/>
    <property type="match status" value="1"/>
</dbReference>
<reference evidence="1 2" key="1">
    <citation type="submission" date="2017-10" db="EMBL/GenBank/DDBJ databases">
        <title>Effective Description of Clostridium neonatale sp. nov. linked to necrotizing enterocolitis in neonates and a clarification of species assignable to the genus Clostridium (Prazmowski 1880) emend. Lawson and Rainey 2016.</title>
        <authorList>
            <person name="Bernard K."/>
            <person name="Burdz T."/>
            <person name="Wiebe D."/>
            <person name="Balcewich B."/>
            <person name="Alfa M."/>
            <person name="Bernier A.-M."/>
        </authorList>
    </citation>
    <scope>NUCLEOTIDE SEQUENCE [LARGE SCALE GENOMIC DNA]</scope>
    <source>
        <strain evidence="1 2">LCDC99A005</strain>
    </source>
</reference>
<evidence type="ECO:0000313" key="2">
    <source>
        <dbReference type="Proteomes" id="UP000220840"/>
    </source>
</evidence>
<keyword evidence="2" id="KW-1185">Reference proteome</keyword>
<organism evidence="1 2">
    <name type="scientific">Clostridium neonatale</name>
    <dbReference type="NCBI Taxonomy" id="137838"/>
    <lineage>
        <taxon>Bacteria</taxon>
        <taxon>Bacillati</taxon>
        <taxon>Bacillota</taxon>
        <taxon>Clostridia</taxon>
        <taxon>Eubacteriales</taxon>
        <taxon>Clostridiaceae</taxon>
        <taxon>Clostridium</taxon>
    </lineage>
</organism>
<accession>A0A2A7MM29</accession>
<protein>
    <submittedName>
        <fullName evidence="1">Putative motility protein</fullName>
    </submittedName>
</protein>
<dbReference type="Proteomes" id="UP000220840">
    <property type="component" value="Unassembled WGS sequence"/>
</dbReference>
<dbReference type="InterPro" id="IPR025906">
    <property type="entry name" value="YjfB_motility"/>
</dbReference>
<gene>
    <name evidence="1" type="ORF">CQ394_02195</name>
</gene>
<dbReference type="EMBL" id="PDCJ01000001">
    <property type="protein sequence ID" value="PEG32746.1"/>
    <property type="molecule type" value="Genomic_DNA"/>
</dbReference>
<comment type="caution">
    <text evidence="1">The sequence shown here is derived from an EMBL/GenBank/DDBJ whole genome shotgun (WGS) entry which is preliminary data.</text>
</comment>
<name>A0A2A7MM29_9CLOT</name>
<dbReference type="AlphaFoldDB" id="A0A2A7MM29"/>
<proteinExistence type="predicted"/>
<dbReference type="STRING" id="137838.GCA_001458595_01891"/>
<evidence type="ECO:0000313" key="1">
    <source>
        <dbReference type="EMBL" id="PEG32746.1"/>
    </source>
</evidence>
<dbReference type="OrthoDB" id="1924973at2"/>